<feature type="region of interest" description="Disordered" evidence="1">
    <location>
        <begin position="488"/>
        <end position="509"/>
    </location>
</feature>
<feature type="region of interest" description="Disordered" evidence="1">
    <location>
        <begin position="1"/>
        <end position="28"/>
    </location>
</feature>
<accession>A0ABQ9GE66</accession>
<feature type="region of interest" description="Disordered" evidence="1">
    <location>
        <begin position="572"/>
        <end position="591"/>
    </location>
</feature>
<feature type="compositionally biased region" description="Polar residues" evidence="1">
    <location>
        <begin position="14"/>
        <end position="24"/>
    </location>
</feature>
<comment type="caution">
    <text evidence="2">The sequence shown here is derived from an EMBL/GenBank/DDBJ whole genome shotgun (WGS) entry which is preliminary data.</text>
</comment>
<name>A0ABQ9GE66_9NEOP</name>
<dbReference type="Proteomes" id="UP001159363">
    <property type="component" value="Chromosome 12"/>
</dbReference>
<evidence type="ECO:0000313" key="2">
    <source>
        <dbReference type="EMBL" id="KAJ8870467.1"/>
    </source>
</evidence>
<proteinExistence type="predicted"/>
<reference evidence="2 3" key="1">
    <citation type="submission" date="2023-02" db="EMBL/GenBank/DDBJ databases">
        <title>LHISI_Scaffold_Assembly.</title>
        <authorList>
            <person name="Stuart O.P."/>
            <person name="Cleave R."/>
            <person name="Magrath M.J.L."/>
            <person name="Mikheyev A.S."/>
        </authorList>
    </citation>
    <scope>NUCLEOTIDE SEQUENCE [LARGE SCALE GENOMIC DNA]</scope>
    <source>
        <strain evidence="2">Daus_M_001</strain>
        <tissue evidence="2">Leg muscle</tissue>
    </source>
</reference>
<protein>
    <submittedName>
        <fullName evidence="2">Uncharacterized protein</fullName>
    </submittedName>
</protein>
<organism evidence="2 3">
    <name type="scientific">Dryococelus australis</name>
    <dbReference type="NCBI Taxonomy" id="614101"/>
    <lineage>
        <taxon>Eukaryota</taxon>
        <taxon>Metazoa</taxon>
        <taxon>Ecdysozoa</taxon>
        <taxon>Arthropoda</taxon>
        <taxon>Hexapoda</taxon>
        <taxon>Insecta</taxon>
        <taxon>Pterygota</taxon>
        <taxon>Neoptera</taxon>
        <taxon>Polyneoptera</taxon>
        <taxon>Phasmatodea</taxon>
        <taxon>Verophasmatodea</taxon>
        <taxon>Anareolatae</taxon>
        <taxon>Phasmatidae</taxon>
        <taxon>Eurycanthinae</taxon>
        <taxon>Dryococelus</taxon>
    </lineage>
</organism>
<gene>
    <name evidence="2" type="ORF">PR048_029489</name>
</gene>
<dbReference type="EMBL" id="JARBHB010000013">
    <property type="protein sequence ID" value="KAJ8870467.1"/>
    <property type="molecule type" value="Genomic_DNA"/>
</dbReference>
<evidence type="ECO:0000313" key="3">
    <source>
        <dbReference type="Proteomes" id="UP001159363"/>
    </source>
</evidence>
<sequence>MKGVEVGGERGRETSPTSSRTSGQPLPGNAFRKVPFPVCSRFSSSFRRLLPWRAVFPADVVLKRSSANYAVPLLQRKLRTAPLPASVSYEIAKPRSSAAWSWRSMASFSSSAHVPNTDSNHRSPTELVEITWSTVAYTPGPALQWPILVRRLGIHVPDRWLVEWVLASGLVLWLLHPLLGTLNKNVSTDTEHNYFLSHTEEPGVRRRSDGSNSRQSSRVQRCEFLGGSCLMKQQATRWDRHFTSLGRYSLSAGVDRPLVRDLGHLVGCQLACGGVSELTRRQHPQAFTKQNRCAIRCTDFRSWESCLTMQLVGGFSRGYPFSPRPCSNLISPSSAPKTPPTRRLNGFAEIHVSEKGRGFTSMQQPMEKRRRLSIETSIVIFWDHHSLHLIQMKCKVDCSRQKGSYSWKAQFSAYRSRRLCFTTLNPFRPTLIYGFNCCIGATVAERLACSPPTKAIRVQSPAGSLRIFACGNRARTMPLVGGFSRGSPVSPPLHSGAAPYSPQSPSSDLKTSMMEVEDRRWFVRATGCSCTRIEHATSRSGENEGAHPPISGCPLLIMSGLVASLTLISRRNRSCPPTAPDTAGSGRGPRA</sequence>
<evidence type="ECO:0000256" key="1">
    <source>
        <dbReference type="SAM" id="MobiDB-lite"/>
    </source>
</evidence>
<keyword evidence="3" id="KW-1185">Reference proteome</keyword>